<protein>
    <submittedName>
        <fullName evidence="1">Uncharacterized protein</fullName>
    </submittedName>
</protein>
<keyword evidence="2" id="KW-1185">Reference proteome</keyword>
<proteinExistence type="predicted"/>
<gene>
    <name evidence="1" type="ORF">SVUK_LOCUS3125</name>
</gene>
<dbReference type="OrthoDB" id="434989at2759"/>
<evidence type="ECO:0000313" key="1">
    <source>
        <dbReference type="EMBL" id="VDM68127.1"/>
    </source>
</evidence>
<name>A0A3P7IV43_STRVU</name>
<sequence>MQFIYTLSKLLTREIENVGSNVESCVVLHQLRVPLLIVHLKSGQSMDIQFPDEQFQAIRNTNLIRHYVQVKFVL</sequence>
<dbReference type="AlphaFoldDB" id="A0A3P7IV43"/>
<dbReference type="Proteomes" id="UP000270094">
    <property type="component" value="Unassembled WGS sequence"/>
</dbReference>
<dbReference type="EMBL" id="UYYB01007733">
    <property type="protein sequence ID" value="VDM68127.1"/>
    <property type="molecule type" value="Genomic_DNA"/>
</dbReference>
<organism evidence="1 2">
    <name type="scientific">Strongylus vulgaris</name>
    <name type="common">Blood worm</name>
    <dbReference type="NCBI Taxonomy" id="40348"/>
    <lineage>
        <taxon>Eukaryota</taxon>
        <taxon>Metazoa</taxon>
        <taxon>Ecdysozoa</taxon>
        <taxon>Nematoda</taxon>
        <taxon>Chromadorea</taxon>
        <taxon>Rhabditida</taxon>
        <taxon>Rhabditina</taxon>
        <taxon>Rhabditomorpha</taxon>
        <taxon>Strongyloidea</taxon>
        <taxon>Strongylidae</taxon>
        <taxon>Strongylus</taxon>
    </lineage>
</organism>
<accession>A0A3P7IV43</accession>
<reference evidence="1 2" key="1">
    <citation type="submission" date="2018-11" db="EMBL/GenBank/DDBJ databases">
        <authorList>
            <consortium name="Pathogen Informatics"/>
        </authorList>
    </citation>
    <scope>NUCLEOTIDE SEQUENCE [LARGE SCALE GENOMIC DNA]</scope>
</reference>
<evidence type="ECO:0000313" key="2">
    <source>
        <dbReference type="Proteomes" id="UP000270094"/>
    </source>
</evidence>